<proteinExistence type="inferred from homology"/>
<accession>A0A812L602</accession>
<evidence type="ECO:0000256" key="2">
    <source>
        <dbReference type="ARBA" id="ARBA00022857"/>
    </source>
</evidence>
<comment type="caution">
    <text evidence="5">The sequence shown here is derived from an EMBL/GenBank/DDBJ whole genome shotgun (WGS) entry which is preliminary data.</text>
</comment>
<dbReference type="InterPro" id="IPR018170">
    <property type="entry name" value="Aldo/ket_reductase_CS"/>
</dbReference>
<sequence length="400" mass="44178">MLAHQPAFRGPSRQLPPKRTWMLTVGRCRGSLCHDVDTKTLLTQVGPWNQSQDGECTDWLLRAGSPKDSDWKQCIGGSMWPHVCCGTCQRVLHAHEERVGEMISQRDALAAALAQGPRWVSSPLLGSGRRMPLLALGTGGMGGKSAREIIAFALRAGYRHLDSAMTYPSYPDELQMGLTDSGVAREDVFISTKVPPDAMGFEASHAALQRLAAEMPGGYADLCMVHWPNTADQAPASAKDPALWSALERVGTWKALEAAYDAGICKALGVSNYLVQHLQELLGYARIPPAVNQIEYSPTAPLMDVVHFCRSQGIVLEAFAWNRMEVFMQQELIELAQALSPEDSMRRDFLMQVLMRWFIQRGIVPLFRTERQEVVLGALGSLLALPNLTETQLQSLEKPR</sequence>
<dbReference type="AlphaFoldDB" id="A0A812L602"/>
<dbReference type="PANTHER" id="PTHR43827:SF3">
    <property type="entry name" value="NADP-DEPENDENT OXIDOREDUCTASE DOMAIN-CONTAINING PROTEIN"/>
    <property type="match status" value="1"/>
</dbReference>
<dbReference type="Gene3D" id="3.20.20.100">
    <property type="entry name" value="NADP-dependent oxidoreductase domain"/>
    <property type="match status" value="1"/>
</dbReference>
<dbReference type="InterPro" id="IPR023210">
    <property type="entry name" value="NADP_OxRdtase_dom"/>
</dbReference>
<dbReference type="PANTHER" id="PTHR43827">
    <property type="entry name" value="2,5-DIKETO-D-GLUCONIC ACID REDUCTASE"/>
    <property type="match status" value="1"/>
</dbReference>
<keyword evidence="2" id="KW-0521">NADP</keyword>
<evidence type="ECO:0000313" key="5">
    <source>
        <dbReference type="EMBL" id="CAE7238756.1"/>
    </source>
</evidence>
<dbReference type="GO" id="GO:0016616">
    <property type="term" value="F:oxidoreductase activity, acting on the CH-OH group of donors, NAD or NADP as acceptor"/>
    <property type="evidence" value="ECO:0007669"/>
    <property type="project" value="UniProtKB-ARBA"/>
</dbReference>
<dbReference type="PROSITE" id="PS00062">
    <property type="entry name" value="ALDOKETO_REDUCTASE_2"/>
    <property type="match status" value="1"/>
</dbReference>
<organism evidence="5 6">
    <name type="scientific">Symbiodinium natans</name>
    <dbReference type="NCBI Taxonomy" id="878477"/>
    <lineage>
        <taxon>Eukaryota</taxon>
        <taxon>Sar</taxon>
        <taxon>Alveolata</taxon>
        <taxon>Dinophyceae</taxon>
        <taxon>Suessiales</taxon>
        <taxon>Symbiodiniaceae</taxon>
        <taxon>Symbiodinium</taxon>
    </lineage>
</organism>
<dbReference type="Proteomes" id="UP000604046">
    <property type="component" value="Unassembled WGS sequence"/>
</dbReference>
<feature type="domain" description="NADP-dependent oxidoreductase" evidence="4">
    <location>
        <begin position="135"/>
        <end position="316"/>
    </location>
</feature>
<evidence type="ECO:0000256" key="3">
    <source>
        <dbReference type="ARBA" id="ARBA00023002"/>
    </source>
</evidence>
<dbReference type="Pfam" id="PF00248">
    <property type="entry name" value="Aldo_ket_red"/>
    <property type="match status" value="1"/>
</dbReference>
<dbReference type="InterPro" id="IPR020471">
    <property type="entry name" value="AKR"/>
</dbReference>
<dbReference type="EMBL" id="CAJNDS010000877">
    <property type="protein sequence ID" value="CAE7238756.1"/>
    <property type="molecule type" value="Genomic_DNA"/>
</dbReference>
<dbReference type="InterPro" id="IPR036812">
    <property type="entry name" value="NAD(P)_OxRdtase_dom_sf"/>
</dbReference>
<evidence type="ECO:0000259" key="4">
    <source>
        <dbReference type="Pfam" id="PF00248"/>
    </source>
</evidence>
<evidence type="ECO:0000256" key="1">
    <source>
        <dbReference type="ARBA" id="ARBA00007905"/>
    </source>
</evidence>
<dbReference type="SUPFAM" id="SSF51430">
    <property type="entry name" value="NAD(P)-linked oxidoreductase"/>
    <property type="match status" value="1"/>
</dbReference>
<keyword evidence="3" id="KW-0560">Oxidoreductase</keyword>
<dbReference type="CDD" id="cd19071">
    <property type="entry name" value="AKR_AKR1-5-like"/>
    <property type="match status" value="1"/>
</dbReference>
<keyword evidence="6" id="KW-1185">Reference proteome</keyword>
<feature type="non-terminal residue" evidence="5">
    <location>
        <position position="400"/>
    </location>
</feature>
<gene>
    <name evidence="5" type="primary">yvgN</name>
    <name evidence="5" type="ORF">SNAT2548_LOCUS10517</name>
</gene>
<comment type="similarity">
    <text evidence="1">Belongs to the aldo/keto reductase family.</text>
</comment>
<evidence type="ECO:0000313" key="6">
    <source>
        <dbReference type="Proteomes" id="UP000604046"/>
    </source>
</evidence>
<dbReference type="PRINTS" id="PR00069">
    <property type="entry name" value="ALDKETRDTASE"/>
</dbReference>
<reference evidence="5" key="1">
    <citation type="submission" date="2021-02" db="EMBL/GenBank/DDBJ databases">
        <authorList>
            <person name="Dougan E. K."/>
            <person name="Rhodes N."/>
            <person name="Thang M."/>
            <person name="Chan C."/>
        </authorList>
    </citation>
    <scope>NUCLEOTIDE SEQUENCE</scope>
</reference>
<dbReference type="OrthoDB" id="423542at2759"/>
<protein>
    <submittedName>
        <fullName evidence="5">YvgN protein</fullName>
    </submittedName>
</protein>
<name>A0A812L602_9DINO</name>